<dbReference type="GeneID" id="106661365"/>
<dbReference type="AlphaFoldDB" id="A0A8I6TLV9"/>
<dbReference type="PANTHER" id="PTHR45864">
    <property type="entry name" value="SLINGSHOT PROTEIN PHOSPHATASE HOMOLOG"/>
    <property type="match status" value="1"/>
</dbReference>
<dbReference type="RefSeq" id="XP_024081328.1">
    <property type="nucleotide sequence ID" value="XM_024225560.1"/>
</dbReference>
<keyword evidence="4" id="KW-0963">Cytoplasm</keyword>
<dbReference type="PROSITE" id="PS50056">
    <property type="entry name" value="TYR_PHOSPHATASE_2"/>
    <property type="match status" value="1"/>
</dbReference>
<dbReference type="SUPFAM" id="SSF109715">
    <property type="entry name" value="DEK C-terminal domain"/>
    <property type="match status" value="1"/>
</dbReference>
<feature type="compositionally biased region" description="Basic and acidic residues" evidence="9">
    <location>
        <begin position="858"/>
        <end position="871"/>
    </location>
</feature>
<keyword evidence="6" id="KW-0904">Protein phosphatase</keyword>
<comment type="catalytic activity">
    <reaction evidence="8">
        <text>O-phospho-L-threonyl-[protein] + H2O = L-threonyl-[protein] + phosphate</text>
        <dbReference type="Rhea" id="RHEA:47004"/>
        <dbReference type="Rhea" id="RHEA-COMP:11060"/>
        <dbReference type="Rhea" id="RHEA-COMP:11605"/>
        <dbReference type="ChEBI" id="CHEBI:15377"/>
        <dbReference type="ChEBI" id="CHEBI:30013"/>
        <dbReference type="ChEBI" id="CHEBI:43474"/>
        <dbReference type="ChEBI" id="CHEBI:61977"/>
        <dbReference type="EC" id="3.1.3.16"/>
    </reaction>
</comment>
<organism evidence="13 14">
    <name type="scientific">Cimex lectularius</name>
    <name type="common">Bed bug</name>
    <name type="synonym">Acanthia lectularia</name>
    <dbReference type="NCBI Taxonomy" id="79782"/>
    <lineage>
        <taxon>Eukaryota</taxon>
        <taxon>Metazoa</taxon>
        <taxon>Ecdysozoa</taxon>
        <taxon>Arthropoda</taxon>
        <taxon>Hexapoda</taxon>
        <taxon>Insecta</taxon>
        <taxon>Pterygota</taxon>
        <taxon>Neoptera</taxon>
        <taxon>Paraneoptera</taxon>
        <taxon>Hemiptera</taxon>
        <taxon>Heteroptera</taxon>
        <taxon>Panheteroptera</taxon>
        <taxon>Cimicomorpha</taxon>
        <taxon>Cimicidae</taxon>
        <taxon>Cimex</taxon>
    </lineage>
</organism>
<dbReference type="InterPro" id="IPR020422">
    <property type="entry name" value="TYR_PHOSPHATASE_DUAL_dom"/>
</dbReference>
<dbReference type="PANTHER" id="PTHR45864:SF2">
    <property type="entry name" value="PROTEIN PHOSPHATASE SLINGSHOT"/>
    <property type="match status" value="1"/>
</dbReference>
<dbReference type="GO" id="GO:0003779">
    <property type="term" value="F:actin binding"/>
    <property type="evidence" value="ECO:0007669"/>
    <property type="project" value="InterPro"/>
</dbReference>
<evidence type="ECO:0000256" key="4">
    <source>
        <dbReference type="ARBA" id="ARBA00022490"/>
    </source>
</evidence>
<dbReference type="SUPFAM" id="SSF52799">
    <property type="entry name" value="(Phosphotyrosine protein) phosphatases II"/>
    <property type="match status" value="1"/>
</dbReference>
<dbReference type="GO" id="GO:0005856">
    <property type="term" value="C:cytoskeleton"/>
    <property type="evidence" value="ECO:0007669"/>
    <property type="project" value="UniProtKB-SubCell"/>
</dbReference>
<keyword evidence="14" id="KW-1185">Reference proteome</keyword>
<evidence type="ECO:0000256" key="6">
    <source>
        <dbReference type="ARBA" id="ARBA00022912"/>
    </source>
</evidence>
<dbReference type="EnsemblMetazoa" id="XM_024225560.1">
    <property type="protein sequence ID" value="XP_024081328.1"/>
    <property type="gene ID" value="LOC106661365"/>
</dbReference>
<dbReference type="InterPro" id="IPR000340">
    <property type="entry name" value="Dual-sp_phosphatase_cat-dom"/>
</dbReference>
<dbReference type="OMA" id="CTNHEAT"/>
<comment type="similarity">
    <text evidence="2">Belongs to the protein-tyrosine phosphatase family.</text>
</comment>
<evidence type="ECO:0000256" key="1">
    <source>
        <dbReference type="ARBA" id="ARBA00004245"/>
    </source>
</evidence>
<protein>
    <recommendedName>
        <fullName evidence="3">protein-serine/threonine phosphatase</fullName>
        <ecNumber evidence="3">3.1.3.16</ecNumber>
    </recommendedName>
</protein>
<dbReference type="Gene3D" id="1.10.10.60">
    <property type="entry name" value="Homeodomain-like"/>
    <property type="match status" value="1"/>
</dbReference>
<feature type="region of interest" description="Disordered" evidence="9">
    <location>
        <begin position="107"/>
        <end position="137"/>
    </location>
</feature>
<feature type="region of interest" description="Disordered" evidence="9">
    <location>
        <begin position="908"/>
        <end position="928"/>
    </location>
</feature>
<proteinExistence type="inferred from homology"/>
<evidence type="ECO:0000256" key="5">
    <source>
        <dbReference type="ARBA" id="ARBA00022801"/>
    </source>
</evidence>
<reference evidence="13" key="1">
    <citation type="submission" date="2022-01" db="UniProtKB">
        <authorList>
            <consortium name="EnsemblMetazoa"/>
        </authorList>
    </citation>
    <scope>IDENTIFICATION</scope>
</reference>
<keyword evidence="5" id="KW-0378">Hydrolase</keyword>
<feature type="region of interest" description="Disordered" evidence="9">
    <location>
        <begin position="858"/>
        <end position="896"/>
    </location>
</feature>
<dbReference type="OrthoDB" id="5779068at2759"/>
<evidence type="ECO:0000313" key="14">
    <source>
        <dbReference type="Proteomes" id="UP000494040"/>
    </source>
</evidence>
<feature type="domain" description="DEK-C" evidence="12">
    <location>
        <begin position="374"/>
        <end position="429"/>
    </location>
</feature>
<keyword evidence="7" id="KW-0206">Cytoskeleton</keyword>
<dbReference type="PROSITE" id="PS51998">
    <property type="entry name" value="DEK_C"/>
    <property type="match status" value="1"/>
</dbReference>
<dbReference type="PROSITE" id="PS50054">
    <property type="entry name" value="TYR_PHOSPHATASE_DUAL"/>
    <property type="match status" value="1"/>
</dbReference>
<feature type="region of interest" description="Disordered" evidence="9">
    <location>
        <begin position="354"/>
        <end position="375"/>
    </location>
</feature>
<evidence type="ECO:0000256" key="3">
    <source>
        <dbReference type="ARBA" id="ARBA00013081"/>
    </source>
</evidence>
<feature type="region of interest" description="Disordered" evidence="9">
    <location>
        <begin position="791"/>
        <end position="821"/>
    </location>
</feature>
<dbReference type="InterPro" id="IPR043588">
    <property type="entry name" value="SSH-N"/>
</dbReference>
<evidence type="ECO:0000259" key="12">
    <source>
        <dbReference type="PROSITE" id="PS51998"/>
    </source>
</evidence>
<dbReference type="Gene3D" id="3.90.190.10">
    <property type="entry name" value="Protein tyrosine phosphatase superfamily"/>
    <property type="match status" value="1"/>
</dbReference>
<dbReference type="GO" id="GO:0030837">
    <property type="term" value="P:negative regulation of actin filament polymerization"/>
    <property type="evidence" value="ECO:0007669"/>
    <property type="project" value="InterPro"/>
</dbReference>
<feature type="domain" description="Tyrosine-protein phosphatase" evidence="10">
    <location>
        <begin position="433"/>
        <end position="574"/>
    </location>
</feature>
<dbReference type="InterPro" id="IPR014876">
    <property type="entry name" value="DEK_C"/>
</dbReference>
<feature type="compositionally biased region" description="Basic and acidic residues" evidence="9">
    <location>
        <begin position="657"/>
        <end position="671"/>
    </location>
</feature>
<feature type="domain" description="Tyrosine specific protein phosphatases" evidence="11">
    <location>
        <begin position="495"/>
        <end position="552"/>
    </location>
</feature>
<dbReference type="InterPro" id="IPR000387">
    <property type="entry name" value="Tyr_Pase_dom"/>
</dbReference>
<feature type="compositionally biased region" description="Pro residues" evidence="9">
    <location>
        <begin position="912"/>
        <end position="925"/>
    </location>
</feature>
<accession>A0A8I6TLV9</accession>
<dbReference type="SMART" id="SM00195">
    <property type="entry name" value="DSPc"/>
    <property type="match status" value="1"/>
</dbReference>
<dbReference type="Pfam" id="PF23040">
    <property type="entry name" value="PH_SSH1-like_1st"/>
    <property type="match status" value="1"/>
</dbReference>
<dbReference type="EC" id="3.1.3.16" evidence="3"/>
<dbReference type="PROSITE" id="PS00383">
    <property type="entry name" value="TYR_PHOSPHATASE_1"/>
    <property type="match status" value="1"/>
</dbReference>
<evidence type="ECO:0000259" key="11">
    <source>
        <dbReference type="PROSITE" id="PS50056"/>
    </source>
</evidence>
<feature type="compositionally biased region" description="Polar residues" evidence="9">
    <location>
        <begin position="810"/>
        <end position="821"/>
    </location>
</feature>
<dbReference type="InterPro" id="IPR043587">
    <property type="entry name" value="Phosphatase_SSH-like"/>
</dbReference>
<name>A0A8I6TLV9_CIMLE</name>
<dbReference type="InterPro" id="IPR016130">
    <property type="entry name" value="Tyr_Pase_AS"/>
</dbReference>
<dbReference type="GO" id="GO:0004722">
    <property type="term" value="F:protein serine/threonine phosphatase activity"/>
    <property type="evidence" value="ECO:0007669"/>
    <property type="project" value="UniProtKB-EC"/>
</dbReference>
<feature type="compositionally biased region" description="Polar residues" evidence="9">
    <location>
        <begin position="873"/>
        <end position="883"/>
    </location>
</feature>
<feature type="compositionally biased region" description="Polar residues" evidence="9">
    <location>
        <begin position="641"/>
        <end position="655"/>
    </location>
</feature>
<comment type="subcellular location">
    <subcellularLocation>
        <location evidence="1">Cytoplasm</location>
        <location evidence="1">Cytoskeleton</location>
    </subcellularLocation>
</comment>
<evidence type="ECO:0000256" key="7">
    <source>
        <dbReference type="ARBA" id="ARBA00023212"/>
    </source>
</evidence>
<feature type="region of interest" description="Disordered" evidence="9">
    <location>
        <begin position="603"/>
        <end position="689"/>
    </location>
</feature>
<evidence type="ECO:0000256" key="9">
    <source>
        <dbReference type="SAM" id="MobiDB-lite"/>
    </source>
</evidence>
<evidence type="ECO:0000313" key="13">
    <source>
        <dbReference type="EnsemblMetazoa" id="XP_024081328.1"/>
    </source>
</evidence>
<feature type="compositionally biased region" description="Basic and acidic residues" evidence="9">
    <location>
        <begin position="614"/>
        <end position="625"/>
    </location>
</feature>
<dbReference type="InterPro" id="IPR029021">
    <property type="entry name" value="Prot-tyrosine_phosphatase-like"/>
</dbReference>
<evidence type="ECO:0000256" key="2">
    <source>
        <dbReference type="ARBA" id="ARBA00009580"/>
    </source>
</evidence>
<dbReference type="Proteomes" id="UP000494040">
    <property type="component" value="Unassembled WGS sequence"/>
</dbReference>
<evidence type="ECO:0000259" key="10">
    <source>
        <dbReference type="PROSITE" id="PS50054"/>
    </source>
</evidence>
<feature type="compositionally biased region" description="Polar residues" evidence="9">
    <location>
        <begin position="792"/>
        <end position="801"/>
    </location>
</feature>
<feature type="compositionally biased region" description="Pro residues" evidence="9">
    <location>
        <begin position="674"/>
        <end position="688"/>
    </location>
</feature>
<dbReference type="Pfam" id="PF00782">
    <property type="entry name" value="DSPc"/>
    <property type="match status" value="1"/>
</dbReference>
<sequence>MREGSMHQGVYEYGRTLWRGLKGGGRVGVAGCGEGPIMGTQRVAPSVRWQARPPAHDPSPWFIIPVSVVPPPPVMLYILPPPPPTTGAGIWSPVSDHHTWISNAKPRVRNSRNQVSDPFFQPDSGAGGSLDEEDTTKNGRSLSECYFAGKGAAVVLPPYERLPPSPHASATAAAAAPATPAPGSDIQCHLQSMFYLLRPEETLKMALKLEHDVELKWKSTFQAVKLESVHPGRTRYLVVVSRMGRQLTEESCLLGIDCNHTTTVGLVLKVLANTSITLDGDGGFSVSVCEKHHIFKPVSVQAMWSALQTLHKVSGKAREHNYFLGGVTHDWVAHYEGCISSDRSCLNEWNAMDSLESRRPPSPDSVRHKPTEREETEKVIRTALKEIMMSVDLDEVTSKQVRTKLEESLDVDLGEFKSFIDQEMLIILGQMDKATEIFPHVYLGSEWNASNLEELNKNGVCHILNVTREIDNFFPGMFDYLNVRVYDDEKTDLLKHWDNTFKYITKAKKAGSKVLVHCKMGVSRSASVVIAYAMKAYSWDLKKALNFVQKKRQCIKPNSSFISQLETYQGILDAMKNKEKLQRSKSETNLKCKPNRVHKIECNIENGRSVSEGESERESEEERLPPLHGIRPKSWSPDHVTANSMFTHPQNSSKLSVRKETGDVKETERTESPAPTPPPPPPLPPLPVPEARNYNINVRMPCGNGLAYSVSQNKILHLPCSQSQENGVSSVKHRVSTLELQSGRHHMDRKGLVLNLTSQFEEDKTEPKKDVFSSQLDRVFDREENVNHEVSRQSSWSSFDSGMTGGEGVSRQSSWGSGDTKSIIASRNSSWGSYDMRTQVEVKPPEVGKVKNLKKEFEAKSGAVKSEREENSDLVQSLPSSPISDRCERPSPSGSLEELSVRKLVGRYERPPQVPPPRTSRPPIIPIIKSQPMPRNVVASVLTKAAHKKQQQGKTHPLARLTRLNNPVYNTM</sequence>
<dbReference type="Pfam" id="PF08766">
    <property type="entry name" value="DEK_C"/>
    <property type="match status" value="1"/>
</dbReference>
<evidence type="ECO:0000256" key="8">
    <source>
        <dbReference type="ARBA" id="ARBA00048336"/>
    </source>
</evidence>
<dbReference type="CTD" id="42986"/>
<feature type="compositionally biased region" description="Basic and acidic residues" evidence="9">
    <location>
        <begin position="355"/>
        <end position="375"/>
    </location>
</feature>
<dbReference type="FunFam" id="3.90.190.10:FF:000004">
    <property type="entry name" value="Protein phosphatase Slingshot homolog 2"/>
    <property type="match status" value="1"/>
</dbReference>